<gene>
    <name evidence="1" type="ORF">CBF32_06275</name>
</gene>
<protein>
    <recommendedName>
        <fullName evidence="3">Glucosyltransferase GtrII-like protein</fullName>
    </recommendedName>
</protein>
<comment type="caution">
    <text evidence="1">The sequence shown here is derived from an EMBL/GenBank/DDBJ whole genome shotgun (WGS) entry which is preliminary data.</text>
</comment>
<evidence type="ECO:0008006" key="3">
    <source>
        <dbReference type="Google" id="ProtNLM"/>
    </source>
</evidence>
<accession>A0A369AWU8</accession>
<proteinExistence type="predicted"/>
<dbReference type="AlphaFoldDB" id="A0A369AWU8"/>
<evidence type="ECO:0000313" key="1">
    <source>
        <dbReference type="EMBL" id="RSU02188.1"/>
    </source>
</evidence>
<keyword evidence="2" id="KW-1185">Reference proteome</keyword>
<dbReference type="GeneID" id="63146254"/>
<dbReference type="Proteomes" id="UP000288197">
    <property type="component" value="Unassembled WGS sequence"/>
</dbReference>
<dbReference type="InterPro" id="IPR045691">
    <property type="entry name" value="DUF6056"/>
</dbReference>
<dbReference type="RefSeq" id="WP_114289510.1">
    <property type="nucleotide sequence ID" value="NZ_NGJX01000005.1"/>
</dbReference>
<name>A0A369AWU8_9ENTE</name>
<sequence>MSKIKSIWIYAFFVFILSIVVTLSWDDFFWGSSSGMNQLANNFQGYNGRYLGNIIIMAITRFTILRVILYTLINTGIAFVMSKLLSDKVKMQYIILILLAIPIGIFRQTFGWFSGFANYNVSSLIVLTIFFLIYKVESRWFVSISIFILSFGSQFFAENVSTANIIISGLILLVSFFIDKKKIVPSIAWLSGALIGFWIMMQNAAYHSDSSRGLTNVYFGELFKHLLQDWSELVIKDNFILMALFSVVIYFLLKKNKYLGGYLVFFNIYFIIRNHLGVTYHQQPLYMLIAELGMIVLFFFILIYVGVKYLDGNNRELYLVFLFSAIIMVAPFLIVTPFGPRNVLLSYLMLGISLGILWTELEPNIKSINVLNQMTKKIMISVALFYIVLYGINGFENSRRLNQIKTAQEEGTKVVEVRKLPFPFLGQYLDGINPGVRETEYKDFYNISKDLEIKVVNRGMPLPWLQTNN</sequence>
<dbReference type="EMBL" id="NGJX01000005">
    <property type="protein sequence ID" value="RSU02188.1"/>
    <property type="molecule type" value="Genomic_DNA"/>
</dbReference>
<organism evidence="1 2">
    <name type="scientific">Vagococcus fluvialis</name>
    <dbReference type="NCBI Taxonomy" id="2738"/>
    <lineage>
        <taxon>Bacteria</taxon>
        <taxon>Bacillati</taxon>
        <taxon>Bacillota</taxon>
        <taxon>Bacilli</taxon>
        <taxon>Lactobacillales</taxon>
        <taxon>Enterococcaceae</taxon>
        <taxon>Vagococcus</taxon>
    </lineage>
</organism>
<evidence type="ECO:0000313" key="2">
    <source>
        <dbReference type="Proteomes" id="UP000288197"/>
    </source>
</evidence>
<dbReference type="Pfam" id="PF19528">
    <property type="entry name" value="DUF6056"/>
    <property type="match status" value="1"/>
</dbReference>
<reference evidence="1 2" key="1">
    <citation type="submission" date="2017-05" db="EMBL/GenBank/DDBJ databases">
        <title>Vagococcus spp. assemblies.</title>
        <authorList>
            <person name="Gulvik C.A."/>
        </authorList>
    </citation>
    <scope>NUCLEOTIDE SEQUENCE [LARGE SCALE GENOMIC DNA]</scope>
    <source>
        <strain evidence="1 2">NCFB 2497</strain>
    </source>
</reference>